<evidence type="ECO:0000313" key="2">
    <source>
        <dbReference type="Proteomes" id="UP001500320"/>
    </source>
</evidence>
<protein>
    <submittedName>
        <fullName evidence="1">Uncharacterized protein</fullName>
    </submittedName>
</protein>
<name>A0ABP6MMX8_9ACTN</name>
<dbReference type="Proteomes" id="UP001500320">
    <property type="component" value="Unassembled WGS sequence"/>
</dbReference>
<gene>
    <name evidence="1" type="ORF">GCM10010466_08510</name>
</gene>
<dbReference type="EMBL" id="BAAAUT010000005">
    <property type="protein sequence ID" value="GAA3119969.1"/>
    <property type="molecule type" value="Genomic_DNA"/>
</dbReference>
<accession>A0ABP6MMX8</accession>
<reference evidence="2" key="1">
    <citation type="journal article" date="2019" name="Int. J. Syst. Evol. Microbiol.">
        <title>The Global Catalogue of Microorganisms (GCM) 10K type strain sequencing project: providing services to taxonomists for standard genome sequencing and annotation.</title>
        <authorList>
            <consortium name="The Broad Institute Genomics Platform"/>
            <consortium name="The Broad Institute Genome Sequencing Center for Infectious Disease"/>
            <person name="Wu L."/>
            <person name="Ma J."/>
        </authorList>
    </citation>
    <scope>NUCLEOTIDE SEQUENCE [LARGE SCALE GENOMIC DNA]</scope>
    <source>
        <strain evidence="2">JCM 9373</strain>
    </source>
</reference>
<dbReference type="RefSeq" id="WP_344856077.1">
    <property type="nucleotide sequence ID" value="NZ_BAAAUT010000005.1"/>
</dbReference>
<sequence length="1106" mass="121774">MSDSGRVISRTASPSEWLDAAEAKWAPQLRDVSLVCEVDVKRPTVLKAAQALGMVYRQRIMADRFRGMFERWPACVVIAMTGVARLEFKQHTFWPEWWDACGWRGNDMHHREWGSAYIAALRSLDLPLSTSGQAYLGSIVMHAGIPAYCLEDLLRLLLQRKAQDPGLDAAAFFHWATAGEHRLHGVDEPVRRFLLADSEYAHDVLDRCIDLLDRLTEPEPDLDAVGLPSHIVEAAQKLAEEGKLTLERSAAERGSSSRCRSPQVGLDPFGYGVQLILPRTGAISAEVTEWTINADGVRSTVRSQSAWVGVAEEAPPTTYPLSQPVRMVRVQSPRLSKEVTLQVIDPAEPWLIFTEDGRRLPAGRQLPLEAIWVLYPDDLKLDSDTPLREMAEGRLPLGWNGWRLVLLSMEGRQWLGLAGREFSRRAVRGRAQPRLITGEPLVGVTTPYGSAVHADLPEIWLPAESQMTWHVEIRRVGGPVVFSRSYTVDQAASVKRMWETVERPILGAFEITVRGSIGRGMRRTVFIAEGLSVSYTPEIRLFTEEGLVSGRSIVVPPEGGKASPAEVSFTAHDVAEVIEYRAGDETEPLVVTPPHAQVLLQNSTEPATWSAGPVQLTAESLEDGGTLLLRIPAVDDSEPLHLVSGGADRQLVEVSGRQNGTGRYNLARLADTVRSYPHAQLVATVKGQRFPVAHIRPMRLASYVEHHGEILRLGDPAHVEGLTAGIYLATAPWREPITYPIEADGTVSLPPALQNAGPMIVHLRIEDPWVQVDWPRWPDYSAAFVCANPGVYPGDDPEEETLARYMAGYAKISGISRLDRLWTLIDLADHLRFGPGAAKLVADCSAELRNSPLAALRALRSVELNPGRAIVVLIDSGFAALAPESHDDEETTRELWSFFPAAAVLLSTAQPVGEWTLHAEDQCGDSLVDILDGGDPHIAVGRFGPGAEQLAALPPEQQDMAIRASGCVPAALLDERNRAFAAHKLLGERETPQAANVARESSRILRRARHILAHKHRSRDLLHFVEERRHPEGKGGWLALPAVSLGLALIARLAARGDDECVAVEREFRCHWRLLAEVAPDFITIDLVLAELLLVSQDIRSAKPLT</sequence>
<comment type="caution">
    <text evidence="1">The sequence shown here is derived from an EMBL/GenBank/DDBJ whole genome shotgun (WGS) entry which is preliminary data.</text>
</comment>
<keyword evidence="2" id="KW-1185">Reference proteome</keyword>
<evidence type="ECO:0000313" key="1">
    <source>
        <dbReference type="EMBL" id="GAA3119969.1"/>
    </source>
</evidence>
<proteinExistence type="predicted"/>
<organism evidence="1 2">
    <name type="scientific">Planomonospora alba</name>
    <dbReference type="NCBI Taxonomy" id="161354"/>
    <lineage>
        <taxon>Bacteria</taxon>
        <taxon>Bacillati</taxon>
        <taxon>Actinomycetota</taxon>
        <taxon>Actinomycetes</taxon>
        <taxon>Streptosporangiales</taxon>
        <taxon>Streptosporangiaceae</taxon>
        <taxon>Planomonospora</taxon>
    </lineage>
</organism>